<dbReference type="AlphaFoldDB" id="A0A645CWC3"/>
<organism evidence="1">
    <name type="scientific">bioreactor metagenome</name>
    <dbReference type="NCBI Taxonomy" id="1076179"/>
    <lineage>
        <taxon>unclassified sequences</taxon>
        <taxon>metagenomes</taxon>
        <taxon>ecological metagenomes</taxon>
    </lineage>
</organism>
<proteinExistence type="predicted"/>
<reference evidence="1" key="1">
    <citation type="submission" date="2019-08" db="EMBL/GenBank/DDBJ databases">
        <authorList>
            <person name="Kucharzyk K."/>
            <person name="Murdoch R.W."/>
            <person name="Higgins S."/>
            <person name="Loffler F."/>
        </authorList>
    </citation>
    <scope>NUCLEOTIDE SEQUENCE</scope>
</reference>
<sequence>MLIHYIIKFNQTFALVKKETLNFDLRRLNCLTDHGIFNNLVLLNFEKIHHFGNLLTTKNSHDFVIKTDEKLRRTRITLPTTATTQLIINPP</sequence>
<protein>
    <submittedName>
        <fullName evidence="1">Uncharacterized protein</fullName>
    </submittedName>
</protein>
<name>A0A645CWC3_9ZZZZ</name>
<gene>
    <name evidence="1" type="ORF">SDC9_128276</name>
</gene>
<accession>A0A645CWC3</accession>
<dbReference type="EMBL" id="VSSQ01030629">
    <property type="protein sequence ID" value="MPM81224.1"/>
    <property type="molecule type" value="Genomic_DNA"/>
</dbReference>
<evidence type="ECO:0000313" key="1">
    <source>
        <dbReference type="EMBL" id="MPM81224.1"/>
    </source>
</evidence>
<comment type="caution">
    <text evidence="1">The sequence shown here is derived from an EMBL/GenBank/DDBJ whole genome shotgun (WGS) entry which is preliminary data.</text>
</comment>